<dbReference type="AlphaFoldDB" id="A0A506K9Z5"/>
<reference evidence="2 4" key="1">
    <citation type="submission" date="2020-02" db="EMBL/GenBank/DDBJ databases">
        <title>Whole genome shot-gun sequencing of clinical Carbapenem resistant A. baumannii.</title>
        <authorList>
            <person name="Veeraraghavan B."/>
            <person name="Mathur P."/>
            <person name="Vijayakumar S."/>
            <person name="Vasudevan K."/>
            <person name="Lincy M."/>
            <person name="Kirubananthan A."/>
        </authorList>
    </citation>
    <scope>NUCLEOTIDE SEQUENCE [LARGE SCALE GENOMIC DNA]</scope>
    <source>
        <strain evidence="2 4">SP816</strain>
    </source>
</reference>
<keyword evidence="1" id="KW-1133">Transmembrane helix</keyword>
<sequence>MKTFALKNSPTQNSVQEHTPIHDLEAYLKQKRRQQTFKLLKRAFEGGVLSIIVVLTFSIISGR</sequence>
<keyword evidence="1" id="KW-0472">Membrane</keyword>
<dbReference type="Proteomes" id="UP000664966">
    <property type="component" value="Chromosome"/>
</dbReference>
<keyword evidence="1" id="KW-0812">Transmembrane</keyword>
<evidence type="ECO:0000256" key="1">
    <source>
        <dbReference type="SAM" id="Phobius"/>
    </source>
</evidence>
<accession>A0A506K9Z5</accession>
<evidence type="ECO:0000313" key="2">
    <source>
        <dbReference type="EMBL" id="NDW41682.1"/>
    </source>
</evidence>
<protein>
    <submittedName>
        <fullName evidence="2">Uncharacterized protein</fullName>
    </submittedName>
</protein>
<proteinExistence type="predicted"/>
<dbReference type="RefSeq" id="WP_079457069.1">
    <property type="nucleotide sequence ID" value="NZ_AP031585.1"/>
</dbReference>
<evidence type="ECO:0000313" key="3">
    <source>
        <dbReference type="EMBL" id="QTK44032.1"/>
    </source>
</evidence>
<dbReference type="EMBL" id="CP072270">
    <property type="protein sequence ID" value="QTK44032.1"/>
    <property type="molecule type" value="Genomic_DNA"/>
</dbReference>
<evidence type="ECO:0000313" key="4">
    <source>
        <dbReference type="Proteomes" id="UP000470018"/>
    </source>
</evidence>
<name>A0A506K9Z5_ACIBA</name>
<organism evidence="2 4">
    <name type="scientific">Acinetobacter baumannii</name>
    <dbReference type="NCBI Taxonomy" id="470"/>
    <lineage>
        <taxon>Bacteria</taxon>
        <taxon>Pseudomonadati</taxon>
        <taxon>Pseudomonadota</taxon>
        <taxon>Gammaproteobacteria</taxon>
        <taxon>Moraxellales</taxon>
        <taxon>Moraxellaceae</taxon>
        <taxon>Acinetobacter</taxon>
        <taxon>Acinetobacter calcoaceticus/baumannii complex</taxon>
    </lineage>
</organism>
<feature type="transmembrane region" description="Helical" evidence="1">
    <location>
        <begin position="39"/>
        <end position="60"/>
    </location>
</feature>
<gene>
    <name evidence="2" type="ORF">G3N53_11440</name>
    <name evidence="3" type="ORF">J6E47_02830</name>
</gene>
<dbReference type="EMBL" id="JAAGTY010000011">
    <property type="protein sequence ID" value="NDW41682.1"/>
    <property type="molecule type" value="Genomic_DNA"/>
</dbReference>
<reference evidence="3" key="2">
    <citation type="submission" date="2021-03" db="EMBL/GenBank/DDBJ databases">
        <title>Complete genome sequencing of Acinetobacter baumannii.</title>
        <authorList>
            <person name="Yadav B."/>
            <person name="Makwana N."/>
            <person name="Kharat A.S."/>
            <person name="Veeraraghavan B."/>
            <person name="Vijayakumar S."/>
            <person name="Priya M."/>
        </authorList>
    </citation>
    <scope>NUCLEOTIDE SEQUENCE</scope>
    <source>
        <strain evidence="3">KSK6</strain>
    </source>
</reference>
<dbReference type="Proteomes" id="UP000470018">
    <property type="component" value="Unassembled WGS sequence"/>
</dbReference>